<dbReference type="Gene3D" id="1.25.40.10">
    <property type="entry name" value="Tetratricopeptide repeat domain"/>
    <property type="match status" value="1"/>
</dbReference>
<dbReference type="SUPFAM" id="SSF48452">
    <property type="entry name" value="TPR-like"/>
    <property type="match status" value="1"/>
</dbReference>
<evidence type="ECO:0000256" key="1">
    <source>
        <dbReference type="SAM" id="SignalP"/>
    </source>
</evidence>
<dbReference type="EMBL" id="CP002305">
    <property type="protein sequence ID" value="ADQ16414.1"/>
    <property type="molecule type" value="Genomic_DNA"/>
</dbReference>
<sequence length="274" mass="30421">MKLIKVLALALITYGASAQSFKVPTKSPLQTIKQEFALSSVEIEYSRPSARGRKIFGDLEAYGKLWRTGANAQTLITFGEDVKVNGTPLKAGKYTILSVIGKDEWKIRFCTPETSVFNFKEANVIATVSAKPVNVDFHWETFTILFGAQTDTSLEVNMIWENTMVPFTITTEIDEKVMANINKVMSSDTRPYLAAASYYLDNGKDLKKALEWANKAVEQQPDAFWVTHTKAKIQAKLGDKKGAMETAKLSLSQAKAASNQDYVALNEKLMATLK</sequence>
<dbReference type="RefSeq" id="WP_013407466.1">
    <property type="nucleotide sequence ID" value="NC_014655.1"/>
</dbReference>
<dbReference type="eggNOG" id="COG0457">
    <property type="taxonomic scope" value="Bacteria"/>
</dbReference>
<keyword evidence="1" id="KW-0732">Signal</keyword>
<dbReference type="InterPro" id="IPR011990">
    <property type="entry name" value="TPR-like_helical_dom_sf"/>
</dbReference>
<organism evidence="2 3">
    <name type="scientific">Leadbetterella byssophila (strain DSM 17132 / JCM 16389 / KACC 11308 / NBRC 106382 / 4M15)</name>
    <dbReference type="NCBI Taxonomy" id="649349"/>
    <lineage>
        <taxon>Bacteria</taxon>
        <taxon>Pseudomonadati</taxon>
        <taxon>Bacteroidota</taxon>
        <taxon>Cytophagia</taxon>
        <taxon>Cytophagales</taxon>
        <taxon>Leadbetterellaceae</taxon>
        <taxon>Leadbetterella</taxon>
    </lineage>
</organism>
<reference key="1">
    <citation type="submission" date="2010-11" db="EMBL/GenBank/DDBJ databases">
        <title>The complete genome of Leadbetterella byssophila DSM 17132.</title>
        <authorList>
            <consortium name="US DOE Joint Genome Institute (JGI-PGF)"/>
            <person name="Lucas S."/>
            <person name="Copeland A."/>
            <person name="Lapidus A."/>
            <person name="Glavina del Rio T."/>
            <person name="Dalin E."/>
            <person name="Tice H."/>
            <person name="Bruce D."/>
            <person name="Goodwin L."/>
            <person name="Pitluck S."/>
            <person name="Kyrpides N."/>
            <person name="Mavromatis K."/>
            <person name="Ivanova N."/>
            <person name="Teshima H."/>
            <person name="Brettin T."/>
            <person name="Detter J.C."/>
            <person name="Han C."/>
            <person name="Tapia R."/>
            <person name="Land M."/>
            <person name="Hauser L."/>
            <person name="Markowitz V."/>
            <person name="Cheng J.-F."/>
            <person name="Hugenholtz P."/>
            <person name="Woyke T."/>
            <person name="Wu D."/>
            <person name="Tindall B."/>
            <person name="Pomrenke H.G."/>
            <person name="Brambilla E."/>
            <person name="Klenk H.-P."/>
            <person name="Eisen J.A."/>
        </authorList>
    </citation>
    <scope>NUCLEOTIDE SEQUENCE [LARGE SCALE GENOMIC DNA]</scope>
    <source>
        <strain>DSM 17132</strain>
    </source>
</reference>
<evidence type="ECO:0000313" key="2">
    <source>
        <dbReference type="EMBL" id="ADQ16414.1"/>
    </source>
</evidence>
<name>E4RYQ2_LEAB4</name>
<feature type="chain" id="PRO_5003185969" description="DUF2911 domain-containing protein" evidence="1">
    <location>
        <begin position="19"/>
        <end position="274"/>
    </location>
</feature>
<evidence type="ECO:0008006" key="4">
    <source>
        <dbReference type="Google" id="ProtNLM"/>
    </source>
</evidence>
<dbReference type="KEGG" id="lby:Lbys_0652"/>
<dbReference type="OrthoDB" id="195456at2"/>
<reference evidence="2 3" key="2">
    <citation type="journal article" date="2011" name="Stand. Genomic Sci.">
        <title>Complete genome sequence of Leadbetterella byssophila type strain (4M15).</title>
        <authorList>
            <person name="Abt B."/>
            <person name="Teshima H."/>
            <person name="Lucas S."/>
            <person name="Lapidus A."/>
            <person name="Del Rio T.G."/>
            <person name="Nolan M."/>
            <person name="Tice H."/>
            <person name="Cheng J.F."/>
            <person name="Pitluck S."/>
            <person name="Liolios K."/>
            <person name="Pagani I."/>
            <person name="Ivanova N."/>
            <person name="Mavromatis K."/>
            <person name="Pati A."/>
            <person name="Tapia R."/>
            <person name="Han C."/>
            <person name="Goodwin L."/>
            <person name="Chen A."/>
            <person name="Palaniappan K."/>
            <person name="Land M."/>
            <person name="Hauser L."/>
            <person name="Chang Y.J."/>
            <person name="Jeffries C.D."/>
            <person name="Rohde M."/>
            <person name="Goker M."/>
            <person name="Tindall B.J."/>
            <person name="Detter J.C."/>
            <person name="Woyke T."/>
            <person name="Bristow J."/>
            <person name="Eisen J.A."/>
            <person name="Markowitz V."/>
            <person name="Hugenholtz P."/>
            <person name="Klenk H.P."/>
            <person name="Kyrpides N.C."/>
        </authorList>
    </citation>
    <scope>NUCLEOTIDE SEQUENCE [LARGE SCALE GENOMIC DNA]</scope>
    <source>
        <strain evidence="3">DSM 17132 / JCM 16389 / KACC 11308 / NBRC 106382 / 4M15</strain>
    </source>
</reference>
<feature type="signal peptide" evidence="1">
    <location>
        <begin position="1"/>
        <end position="18"/>
    </location>
</feature>
<gene>
    <name evidence="2" type="ordered locus">Lbys_0652</name>
</gene>
<dbReference type="STRING" id="649349.Lbys_0652"/>
<accession>E4RYQ2</accession>
<dbReference type="InterPro" id="IPR021314">
    <property type="entry name" value="DUF2911"/>
</dbReference>
<protein>
    <recommendedName>
        <fullName evidence="4">DUF2911 domain-containing protein</fullName>
    </recommendedName>
</protein>
<dbReference type="Pfam" id="PF11138">
    <property type="entry name" value="DUF2911"/>
    <property type="match status" value="1"/>
</dbReference>
<keyword evidence="3" id="KW-1185">Reference proteome</keyword>
<dbReference type="AlphaFoldDB" id="E4RYQ2"/>
<dbReference type="Proteomes" id="UP000007435">
    <property type="component" value="Chromosome"/>
</dbReference>
<dbReference type="HOGENOM" id="CLU_062228_0_0_10"/>
<evidence type="ECO:0000313" key="3">
    <source>
        <dbReference type="Proteomes" id="UP000007435"/>
    </source>
</evidence>
<proteinExistence type="predicted"/>